<dbReference type="Gene3D" id="3.40.50.1700">
    <property type="entry name" value="Glycoside hydrolase family 3 C-terminal domain"/>
    <property type="match status" value="1"/>
</dbReference>
<dbReference type="Pfam" id="PF00933">
    <property type="entry name" value="Glyco_hydro_3"/>
    <property type="match status" value="1"/>
</dbReference>
<dbReference type="InterPro" id="IPR036881">
    <property type="entry name" value="Glyco_hydro_3_C_sf"/>
</dbReference>
<dbReference type="PANTHER" id="PTHR30480:SF13">
    <property type="entry name" value="BETA-HEXOSAMINIDASE"/>
    <property type="match status" value="1"/>
</dbReference>
<evidence type="ECO:0000256" key="1">
    <source>
        <dbReference type="ARBA" id="ARBA00001231"/>
    </source>
</evidence>
<comment type="similarity">
    <text evidence="2">Belongs to the glycosyl hydrolase 3 family.</text>
</comment>
<dbReference type="Proteomes" id="UP001500298">
    <property type="component" value="Unassembled WGS sequence"/>
</dbReference>
<dbReference type="InterPro" id="IPR050226">
    <property type="entry name" value="NagZ_Beta-hexosaminidase"/>
</dbReference>
<dbReference type="RefSeq" id="WP_345371085.1">
    <property type="nucleotide sequence ID" value="NZ_BAABJX010000026.1"/>
</dbReference>
<evidence type="ECO:0000256" key="5">
    <source>
        <dbReference type="ARBA" id="ARBA00023295"/>
    </source>
</evidence>
<dbReference type="InterPro" id="IPR017853">
    <property type="entry name" value="GH"/>
</dbReference>
<evidence type="ECO:0000313" key="8">
    <source>
        <dbReference type="Proteomes" id="UP001500298"/>
    </source>
</evidence>
<reference evidence="8" key="1">
    <citation type="journal article" date="2019" name="Int. J. Syst. Evol. Microbiol.">
        <title>The Global Catalogue of Microorganisms (GCM) 10K type strain sequencing project: providing services to taxonomists for standard genome sequencing and annotation.</title>
        <authorList>
            <consortium name="The Broad Institute Genomics Platform"/>
            <consortium name="The Broad Institute Genome Sequencing Center for Infectious Disease"/>
            <person name="Wu L."/>
            <person name="Ma J."/>
        </authorList>
    </citation>
    <scope>NUCLEOTIDE SEQUENCE [LARGE SCALE GENOMIC DNA]</scope>
    <source>
        <strain evidence="8">JCM 18326</strain>
    </source>
</reference>
<evidence type="ECO:0000256" key="2">
    <source>
        <dbReference type="ARBA" id="ARBA00005336"/>
    </source>
</evidence>
<feature type="domain" description="Glycoside hydrolase family 3 N-terminal" evidence="6">
    <location>
        <begin position="23"/>
        <end position="339"/>
    </location>
</feature>
<evidence type="ECO:0000256" key="4">
    <source>
        <dbReference type="ARBA" id="ARBA00022801"/>
    </source>
</evidence>
<gene>
    <name evidence="7" type="ORF">GCM10023331_17900</name>
</gene>
<dbReference type="EC" id="3.2.1.52" evidence="3"/>
<organism evidence="7 8">
    <name type="scientific">Algivirga pacifica</name>
    <dbReference type="NCBI Taxonomy" id="1162670"/>
    <lineage>
        <taxon>Bacteria</taxon>
        <taxon>Pseudomonadati</taxon>
        <taxon>Bacteroidota</taxon>
        <taxon>Cytophagia</taxon>
        <taxon>Cytophagales</taxon>
        <taxon>Flammeovirgaceae</taxon>
        <taxon>Algivirga</taxon>
    </lineage>
</organism>
<dbReference type="SUPFAM" id="SSF51445">
    <property type="entry name" value="(Trans)glycosidases"/>
    <property type="match status" value="1"/>
</dbReference>
<keyword evidence="5" id="KW-0326">Glycosidase</keyword>
<evidence type="ECO:0000256" key="3">
    <source>
        <dbReference type="ARBA" id="ARBA00012663"/>
    </source>
</evidence>
<dbReference type="InterPro" id="IPR019800">
    <property type="entry name" value="Glyco_hydro_3_AS"/>
</dbReference>
<comment type="caution">
    <text evidence="7">The sequence shown here is derived from an EMBL/GenBank/DDBJ whole genome shotgun (WGS) entry which is preliminary data.</text>
</comment>
<evidence type="ECO:0000259" key="6">
    <source>
        <dbReference type="Pfam" id="PF00933"/>
    </source>
</evidence>
<comment type="catalytic activity">
    <reaction evidence="1">
        <text>Hydrolysis of terminal non-reducing N-acetyl-D-hexosamine residues in N-acetyl-beta-D-hexosaminides.</text>
        <dbReference type="EC" id="3.2.1.52"/>
    </reaction>
</comment>
<dbReference type="Gene3D" id="3.20.20.300">
    <property type="entry name" value="Glycoside hydrolase, family 3, N-terminal domain"/>
    <property type="match status" value="1"/>
</dbReference>
<dbReference type="PANTHER" id="PTHR30480">
    <property type="entry name" value="BETA-HEXOSAMINIDASE-RELATED"/>
    <property type="match status" value="1"/>
</dbReference>
<evidence type="ECO:0000313" key="7">
    <source>
        <dbReference type="EMBL" id="GAA4833045.1"/>
    </source>
</evidence>
<dbReference type="EMBL" id="BAABJX010000026">
    <property type="protein sequence ID" value="GAA4833045.1"/>
    <property type="molecule type" value="Genomic_DNA"/>
</dbReference>
<dbReference type="InterPro" id="IPR001764">
    <property type="entry name" value="Glyco_hydro_3_N"/>
</dbReference>
<proteinExistence type="inferred from homology"/>
<sequence length="562" mass="62830">MKKIPFLQYKNSEWVNAQLSSMTLKEKVGQLFQVAAFSNRDQEHVDYIETLIKEHKIGGLTFFQGEPVKQAELTNQYQALSKVPLFINIDAEWGLGMRLDNTVKFPYQMALGAIQDNELIYQMARQIGKHCKRLGVHSALAPVVDVNNNPNNPVINYRSYGENKYKVAEKGEAYIRGLQDENILDNAKHFPGHGDTSVDSHLDLPVLPHSAERLESLELYPFEELQKAGMSSVMSAHLSIPAWDDRPNVPATLSDKILQGILRDKMGFEGLVITDAMDMHGITNHYPAGVSDKLAIIAGNDIITNSKDVPAGIEGILEAVAQGEITEALIDEKVRKVLAMKQWVGLADYQPIVLDGLIEDLNDQASEELNYTLSAAATTVLPKEENFLPLNKTKKTAFLYITNKGNTVSSRDAVAHHLADMATKRVENNFAKIVEEQWSDAAHYHWNEQEGIEALQKLVEECKQYEQLVISIHGVNIKPFNNFDIPLEAVPYLQQLYTNIPTAFVLFGNAYALQHFPQVDQAATIIVTYQENKFFQQEAVNALLKGGVYDAVLPVMGEVKVL</sequence>
<keyword evidence="4" id="KW-0378">Hydrolase</keyword>
<name>A0ABP9DC97_9BACT</name>
<dbReference type="PROSITE" id="PS00775">
    <property type="entry name" value="GLYCOSYL_HYDROL_F3"/>
    <property type="match status" value="1"/>
</dbReference>
<dbReference type="InterPro" id="IPR036962">
    <property type="entry name" value="Glyco_hydro_3_N_sf"/>
</dbReference>
<accession>A0ABP9DC97</accession>
<dbReference type="PRINTS" id="PR00133">
    <property type="entry name" value="GLHYDRLASE3"/>
</dbReference>
<keyword evidence="8" id="KW-1185">Reference proteome</keyword>
<protein>
    <recommendedName>
        <fullName evidence="3">beta-N-acetylhexosaminidase</fullName>
        <ecNumber evidence="3">3.2.1.52</ecNumber>
    </recommendedName>
</protein>